<dbReference type="AlphaFoldDB" id="A0A432DZA1"/>
<evidence type="ECO:0000313" key="1">
    <source>
        <dbReference type="EMBL" id="RTZ49626.1"/>
    </source>
</evidence>
<reference evidence="1 2" key="1">
    <citation type="submission" date="2018-12" db="EMBL/GenBank/DDBJ databases">
        <title>Draft Genome Sequence of Chryseobacterium arthrosphaerae strain ED882-96 Isolated from the Blood of a Patient with Liver Cirrhosis in Taiwan.</title>
        <authorList>
            <person name="Lin J.-N."/>
            <person name="Lai C.-H."/>
            <person name="Yang C.-H."/>
            <person name="Huang Y.-H."/>
        </authorList>
    </citation>
    <scope>NUCLEOTIDE SEQUENCE [LARGE SCALE GENOMIC DNA]</scope>
    <source>
        <strain evidence="1 2">ED882-96</strain>
    </source>
</reference>
<gene>
    <name evidence="1" type="ORF">EJ377_04265</name>
</gene>
<dbReference type="Proteomes" id="UP000276953">
    <property type="component" value="Unassembled WGS sequence"/>
</dbReference>
<sequence length="61" mass="7065">MEDELQSYRYYQRWGKGKEFIIPGAHADVGGCYESEVFKQDHSPSVTPARLSMILWNTTHC</sequence>
<dbReference type="EMBL" id="RYFC01000001">
    <property type="protein sequence ID" value="RTZ49626.1"/>
    <property type="molecule type" value="Genomic_DNA"/>
</dbReference>
<proteinExistence type="predicted"/>
<organism evidence="1 2">
    <name type="scientific">Chryseobacterium arthrosphaerae</name>
    <dbReference type="NCBI Taxonomy" id="651561"/>
    <lineage>
        <taxon>Bacteria</taxon>
        <taxon>Pseudomonadati</taxon>
        <taxon>Bacteroidota</taxon>
        <taxon>Flavobacteriia</taxon>
        <taxon>Flavobacteriales</taxon>
        <taxon>Weeksellaceae</taxon>
        <taxon>Chryseobacterium group</taxon>
        <taxon>Chryseobacterium</taxon>
    </lineage>
</organism>
<evidence type="ECO:0000313" key="2">
    <source>
        <dbReference type="Proteomes" id="UP000276953"/>
    </source>
</evidence>
<name>A0A432DZA1_9FLAO</name>
<comment type="caution">
    <text evidence="1">The sequence shown here is derived from an EMBL/GenBank/DDBJ whole genome shotgun (WGS) entry which is preliminary data.</text>
</comment>
<protein>
    <submittedName>
        <fullName evidence="1">Uncharacterized protein</fullName>
    </submittedName>
</protein>
<accession>A0A432DZA1</accession>